<feature type="transmembrane region" description="Helical" evidence="6">
    <location>
        <begin position="44"/>
        <end position="66"/>
    </location>
</feature>
<reference evidence="8 9" key="1">
    <citation type="submission" date="2020-08" db="EMBL/GenBank/DDBJ databases">
        <title>Genomic Encyclopedia of Type Strains, Phase IV (KMG-IV): sequencing the most valuable type-strain genomes for metagenomic binning, comparative biology and taxonomic classification.</title>
        <authorList>
            <person name="Goeker M."/>
        </authorList>
    </citation>
    <scope>NUCLEOTIDE SEQUENCE [LARGE SCALE GENOMIC DNA]</scope>
    <source>
        <strain evidence="8 9">DSM 45615</strain>
    </source>
</reference>
<evidence type="ECO:0000256" key="4">
    <source>
        <dbReference type="ARBA" id="ARBA00023136"/>
    </source>
</evidence>
<dbReference type="GO" id="GO:0046677">
    <property type="term" value="P:response to antibiotic"/>
    <property type="evidence" value="ECO:0007669"/>
    <property type="project" value="UniProtKB-KW"/>
</dbReference>
<evidence type="ECO:0000313" key="8">
    <source>
        <dbReference type="EMBL" id="MBB5131235.1"/>
    </source>
</evidence>
<accession>A0A840P5C8</accession>
<evidence type="ECO:0000259" key="7">
    <source>
        <dbReference type="PROSITE" id="PS51012"/>
    </source>
</evidence>
<comment type="subcellular location">
    <subcellularLocation>
        <location evidence="6">Cell membrane</location>
        <topology evidence="6">Multi-pass membrane protein</topology>
    </subcellularLocation>
    <subcellularLocation>
        <location evidence="1">Membrane</location>
        <topology evidence="1">Multi-pass membrane protein</topology>
    </subcellularLocation>
</comment>
<keyword evidence="2 6" id="KW-0812">Transmembrane</keyword>
<dbReference type="InterPro" id="IPR013525">
    <property type="entry name" value="ABC2_TM"/>
</dbReference>
<keyword evidence="6" id="KW-0813">Transport</keyword>
<feature type="transmembrane region" description="Helical" evidence="6">
    <location>
        <begin position="21"/>
        <end position="38"/>
    </location>
</feature>
<dbReference type="InterPro" id="IPR047817">
    <property type="entry name" value="ABC2_TM_bact-type"/>
</dbReference>
<evidence type="ECO:0000256" key="1">
    <source>
        <dbReference type="ARBA" id="ARBA00004141"/>
    </source>
</evidence>
<dbReference type="GO" id="GO:0043190">
    <property type="term" value="C:ATP-binding cassette (ABC) transporter complex"/>
    <property type="evidence" value="ECO:0007669"/>
    <property type="project" value="InterPro"/>
</dbReference>
<keyword evidence="9" id="KW-1185">Reference proteome</keyword>
<evidence type="ECO:0000256" key="2">
    <source>
        <dbReference type="ARBA" id="ARBA00022692"/>
    </source>
</evidence>
<feature type="transmembrane region" description="Helical" evidence="6">
    <location>
        <begin position="156"/>
        <end position="173"/>
    </location>
</feature>
<dbReference type="Proteomes" id="UP000578449">
    <property type="component" value="Unassembled WGS sequence"/>
</dbReference>
<dbReference type="PRINTS" id="PR00164">
    <property type="entry name" value="ABC2TRNSPORT"/>
</dbReference>
<feature type="transmembrane region" description="Helical" evidence="6">
    <location>
        <begin position="86"/>
        <end position="115"/>
    </location>
</feature>
<dbReference type="PANTHER" id="PTHR43027">
    <property type="entry name" value="DOXORUBICIN RESISTANCE ABC TRANSPORTER PERMEASE PROTEIN DRRC-RELATED"/>
    <property type="match status" value="1"/>
</dbReference>
<keyword evidence="5" id="KW-0046">Antibiotic resistance</keyword>
<dbReference type="InterPro" id="IPR052902">
    <property type="entry name" value="ABC-2_transporter"/>
</dbReference>
<keyword evidence="3 6" id="KW-1133">Transmembrane helix</keyword>
<gene>
    <name evidence="8" type="ORF">HNP84_000941</name>
</gene>
<proteinExistence type="inferred from homology"/>
<feature type="transmembrane region" description="Helical" evidence="6">
    <location>
        <begin position="207"/>
        <end position="229"/>
    </location>
</feature>
<evidence type="ECO:0000256" key="3">
    <source>
        <dbReference type="ARBA" id="ARBA00022989"/>
    </source>
</evidence>
<keyword evidence="6" id="KW-1003">Cell membrane</keyword>
<evidence type="ECO:0000256" key="6">
    <source>
        <dbReference type="RuleBase" id="RU361157"/>
    </source>
</evidence>
<dbReference type="GO" id="GO:0140359">
    <property type="term" value="F:ABC-type transporter activity"/>
    <property type="evidence" value="ECO:0007669"/>
    <property type="project" value="InterPro"/>
</dbReference>
<evidence type="ECO:0000256" key="5">
    <source>
        <dbReference type="ARBA" id="ARBA00023251"/>
    </source>
</evidence>
<dbReference type="EMBL" id="JACHGN010000002">
    <property type="protein sequence ID" value="MBB5131235.1"/>
    <property type="molecule type" value="Genomic_DNA"/>
</dbReference>
<dbReference type="PIRSF" id="PIRSF006648">
    <property type="entry name" value="DrrB"/>
    <property type="match status" value="1"/>
</dbReference>
<dbReference type="PROSITE" id="PS51012">
    <property type="entry name" value="ABC_TM2"/>
    <property type="match status" value="1"/>
</dbReference>
<protein>
    <recommendedName>
        <fullName evidence="6">Transport permease protein</fullName>
    </recommendedName>
</protein>
<comment type="caution">
    <text evidence="8">The sequence shown here is derived from an EMBL/GenBank/DDBJ whole genome shotgun (WGS) entry which is preliminary data.</text>
</comment>
<organism evidence="8 9">
    <name type="scientific">Thermocatellispora tengchongensis</name>
    <dbReference type="NCBI Taxonomy" id="1073253"/>
    <lineage>
        <taxon>Bacteria</taxon>
        <taxon>Bacillati</taxon>
        <taxon>Actinomycetota</taxon>
        <taxon>Actinomycetes</taxon>
        <taxon>Streptosporangiales</taxon>
        <taxon>Streptosporangiaceae</taxon>
        <taxon>Thermocatellispora</taxon>
    </lineage>
</organism>
<dbReference type="PANTHER" id="PTHR43027:SF2">
    <property type="entry name" value="TRANSPORT PERMEASE PROTEIN"/>
    <property type="match status" value="1"/>
</dbReference>
<dbReference type="RefSeq" id="WP_185048077.1">
    <property type="nucleotide sequence ID" value="NZ_BAABIX010000103.1"/>
</dbReference>
<keyword evidence="4 6" id="KW-0472">Membrane</keyword>
<evidence type="ECO:0000313" key="9">
    <source>
        <dbReference type="Proteomes" id="UP000578449"/>
    </source>
</evidence>
<feature type="transmembrane region" description="Helical" evidence="6">
    <location>
        <begin position="127"/>
        <end position="149"/>
    </location>
</feature>
<feature type="domain" description="ABC transmembrane type-2" evidence="7">
    <location>
        <begin position="10"/>
        <end position="232"/>
    </location>
</feature>
<name>A0A840P5C8_9ACTN</name>
<comment type="similarity">
    <text evidence="6">Belongs to the ABC-2 integral membrane protein family.</text>
</comment>
<dbReference type="AlphaFoldDB" id="A0A840P5C8"/>
<dbReference type="InterPro" id="IPR000412">
    <property type="entry name" value="ABC_2_transport"/>
</dbReference>
<dbReference type="Pfam" id="PF01061">
    <property type="entry name" value="ABC2_membrane"/>
    <property type="match status" value="1"/>
</dbReference>
<sequence>MKAFAHLTATELRLLSRDPGALFFMIAFPLMLLVLNSGNDRVEIFLPSYMAMILAIGGISVLPGIVATYRERKVLRRLAVTPVAPVALLAAQFAAQVVMGVAGSAIVVGVGVFGYDVEPPAHPLPLLLAYALCSAMVCAIGFVVAALAPRARTAELFGLLIMFPMIFLGGAAIPREGLPEELRRMGEYLPLTHAVTGLRDGWFGTPAAMPFLVLAGVTVVCTAAAAALFRWE</sequence>